<feature type="repeat" description="ANK" evidence="5">
    <location>
        <begin position="105"/>
        <end position="137"/>
    </location>
</feature>
<dbReference type="PROSITE" id="PS50297">
    <property type="entry name" value="ANK_REP_REGION"/>
    <property type="match status" value="3"/>
</dbReference>
<keyword evidence="3" id="KW-0677">Repeat</keyword>
<dbReference type="Pfam" id="PF00023">
    <property type="entry name" value="Ank"/>
    <property type="match status" value="1"/>
</dbReference>
<evidence type="ECO:0000256" key="1">
    <source>
        <dbReference type="ARBA" id="ARBA00004413"/>
    </source>
</evidence>
<evidence type="ECO:0000256" key="4">
    <source>
        <dbReference type="ARBA" id="ARBA00023043"/>
    </source>
</evidence>
<dbReference type="SMART" id="SM00248">
    <property type="entry name" value="ANK"/>
    <property type="match status" value="3"/>
</dbReference>
<organism evidence="6 7">
    <name type="scientific">Flemingia macrophylla</name>
    <dbReference type="NCBI Taxonomy" id="520843"/>
    <lineage>
        <taxon>Eukaryota</taxon>
        <taxon>Viridiplantae</taxon>
        <taxon>Streptophyta</taxon>
        <taxon>Embryophyta</taxon>
        <taxon>Tracheophyta</taxon>
        <taxon>Spermatophyta</taxon>
        <taxon>Magnoliopsida</taxon>
        <taxon>eudicotyledons</taxon>
        <taxon>Gunneridae</taxon>
        <taxon>Pentapetalae</taxon>
        <taxon>rosids</taxon>
        <taxon>fabids</taxon>
        <taxon>Fabales</taxon>
        <taxon>Fabaceae</taxon>
        <taxon>Papilionoideae</taxon>
        <taxon>50 kb inversion clade</taxon>
        <taxon>NPAAA clade</taxon>
        <taxon>indigoferoid/millettioid clade</taxon>
        <taxon>Phaseoleae</taxon>
        <taxon>Flemingia</taxon>
    </lineage>
</organism>
<feature type="repeat" description="ANK" evidence="5">
    <location>
        <begin position="72"/>
        <end position="104"/>
    </location>
</feature>
<evidence type="ECO:0000256" key="2">
    <source>
        <dbReference type="ARBA" id="ARBA00005949"/>
    </source>
</evidence>
<evidence type="ECO:0000313" key="6">
    <source>
        <dbReference type="EMBL" id="KAL2323190.1"/>
    </source>
</evidence>
<dbReference type="EMBL" id="JBGMDY010000009">
    <property type="protein sequence ID" value="KAL2323190.1"/>
    <property type="molecule type" value="Genomic_DNA"/>
</dbReference>
<dbReference type="Gene3D" id="1.25.40.20">
    <property type="entry name" value="Ankyrin repeat-containing domain"/>
    <property type="match status" value="1"/>
</dbReference>
<comment type="similarity">
    <text evidence="2">Belongs to the ankyrin SOCS box (ASB) family.</text>
</comment>
<evidence type="ECO:0000256" key="3">
    <source>
        <dbReference type="ARBA" id="ARBA00022737"/>
    </source>
</evidence>
<dbReference type="Pfam" id="PF12796">
    <property type="entry name" value="Ank_2"/>
    <property type="match status" value="1"/>
</dbReference>
<dbReference type="InterPro" id="IPR002110">
    <property type="entry name" value="Ankyrin_rpt"/>
</dbReference>
<feature type="repeat" description="ANK" evidence="5">
    <location>
        <begin position="145"/>
        <end position="177"/>
    </location>
</feature>
<dbReference type="PROSITE" id="PS50088">
    <property type="entry name" value="ANK_REPEAT"/>
    <property type="match status" value="3"/>
</dbReference>
<accession>A0ABD1LI21</accession>
<dbReference type="SUPFAM" id="SSF48403">
    <property type="entry name" value="Ankyrin repeat"/>
    <property type="match status" value="1"/>
</dbReference>
<evidence type="ECO:0000313" key="7">
    <source>
        <dbReference type="Proteomes" id="UP001603857"/>
    </source>
</evidence>
<sequence>MAVPGRRNGMNDDDDEFDDNALFEEQALIEEDDTDTPPHLRDLSSAAQIGDPHALRLALDNLTGSIDEPVEDGDTALHLTCLYGHLPCVQLLLERGANIEAKDEDGAIPLHDACAGGYMEVVQLLLNRANDAEHIKRMLESVDSEGDTPLHHAARGEHVDVIRLLLSNGASSTKENLYGKTPADLPDRHTEARRLLEAAATSMAC</sequence>
<evidence type="ECO:0000256" key="5">
    <source>
        <dbReference type="PROSITE-ProRule" id="PRU00023"/>
    </source>
</evidence>
<name>A0ABD1LI21_9FABA</name>
<dbReference type="InterPro" id="IPR051573">
    <property type="entry name" value="Ankyrin-SOCS_box_domain"/>
</dbReference>
<comment type="subcellular location">
    <subcellularLocation>
        <location evidence="1">Cell membrane</location>
        <topology evidence="1">Peripheral membrane protein</topology>
        <orientation evidence="1">Cytoplasmic side</orientation>
    </subcellularLocation>
</comment>
<dbReference type="PANTHER" id="PTHR24136">
    <property type="entry name" value="SOWAH (DROSOPHILA) HOMOLOG"/>
    <property type="match status" value="1"/>
</dbReference>
<proteinExistence type="inferred from homology"/>
<comment type="caution">
    <text evidence="6">The sequence shown here is derived from an EMBL/GenBank/DDBJ whole genome shotgun (WGS) entry which is preliminary data.</text>
</comment>
<reference evidence="6 7" key="1">
    <citation type="submission" date="2024-08" db="EMBL/GenBank/DDBJ databases">
        <title>Insights into the chromosomal genome structure of Flemingia macrophylla.</title>
        <authorList>
            <person name="Ding Y."/>
            <person name="Zhao Y."/>
            <person name="Bi W."/>
            <person name="Wu M."/>
            <person name="Zhao G."/>
            <person name="Gong Y."/>
            <person name="Li W."/>
            <person name="Zhang P."/>
        </authorList>
    </citation>
    <scope>NUCLEOTIDE SEQUENCE [LARGE SCALE GENOMIC DNA]</scope>
    <source>
        <strain evidence="6">DYQJB</strain>
        <tissue evidence="6">Leaf</tissue>
    </source>
</reference>
<dbReference type="Proteomes" id="UP001603857">
    <property type="component" value="Unassembled WGS sequence"/>
</dbReference>
<dbReference type="FunFam" id="1.25.40.20:FF:000316">
    <property type="entry name" value="BRCA1-associated RING domain protein 1"/>
    <property type="match status" value="1"/>
</dbReference>
<protein>
    <submittedName>
        <fullName evidence="6">Uncharacterized protein</fullName>
    </submittedName>
</protein>
<dbReference type="GO" id="GO:0005886">
    <property type="term" value="C:plasma membrane"/>
    <property type="evidence" value="ECO:0007669"/>
    <property type="project" value="UniProtKB-SubCell"/>
</dbReference>
<keyword evidence="7" id="KW-1185">Reference proteome</keyword>
<gene>
    <name evidence="6" type="ORF">Fmac_027569</name>
</gene>
<dbReference type="InterPro" id="IPR036770">
    <property type="entry name" value="Ankyrin_rpt-contain_sf"/>
</dbReference>
<dbReference type="AlphaFoldDB" id="A0ABD1LI21"/>
<dbReference type="PANTHER" id="PTHR24136:SF15">
    <property type="entry name" value="ANK_REP_REGION DOMAIN-CONTAINING PROTEIN"/>
    <property type="match status" value="1"/>
</dbReference>
<keyword evidence="4 5" id="KW-0040">ANK repeat</keyword>